<dbReference type="GO" id="GO:0046872">
    <property type="term" value="F:metal ion binding"/>
    <property type="evidence" value="ECO:0007669"/>
    <property type="project" value="InterPro"/>
</dbReference>
<accession>A0A6M0SD11</accession>
<dbReference type="PROSITE" id="PS50975">
    <property type="entry name" value="ATP_GRASP"/>
    <property type="match status" value="1"/>
</dbReference>
<keyword evidence="1" id="KW-0067">ATP-binding</keyword>
<reference evidence="3 4" key="1">
    <citation type="journal article" date="2020" name="Microb. Ecol.">
        <title>Ecogenomics of the Marine Benthic Filamentous Cyanobacterium Adonisia.</title>
        <authorList>
            <person name="Walter J.M."/>
            <person name="Coutinho F.H."/>
            <person name="Leomil L."/>
            <person name="Hargreaves P.I."/>
            <person name="Campeao M.E."/>
            <person name="Vieira V.V."/>
            <person name="Silva B.S."/>
            <person name="Fistarol G.O."/>
            <person name="Salomon P.S."/>
            <person name="Sawabe T."/>
            <person name="Mino S."/>
            <person name="Hosokawa M."/>
            <person name="Miyashita H."/>
            <person name="Maruyama F."/>
            <person name="van Verk M.C."/>
            <person name="Dutilh B.E."/>
            <person name="Thompson C.C."/>
            <person name="Thompson F.L."/>
        </authorList>
    </citation>
    <scope>NUCLEOTIDE SEQUENCE [LARGE SCALE GENOMIC DNA]</scope>
    <source>
        <strain evidence="3 4">CCMR0082</strain>
    </source>
</reference>
<dbReference type="AlphaFoldDB" id="A0A6M0SD11"/>
<proteinExistence type="predicted"/>
<feature type="domain" description="ATP-grasp" evidence="2">
    <location>
        <begin position="126"/>
        <end position="310"/>
    </location>
</feature>
<dbReference type="GO" id="GO:0005524">
    <property type="term" value="F:ATP binding"/>
    <property type="evidence" value="ECO:0007669"/>
    <property type="project" value="UniProtKB-UniRule"/>
</dbReference>
<evidence type="ECO:0000313" key="3">
    <source>
        <dbReference type="EMBL" id="NEZ65933.1"/>
    </source>
</evidence>
<gene>
    <name evidence="3" type="ORF">D0962_24760</name>
</gene>
<dbReference type="InterPro" id="IPR011761">
    <property type="entry name" value="ATP-grasp"/>
</dbReference>
<evidence type="ECO:0000259" key="2">
    <source>
        <dbReference type="PROSITE" id="PS50975"/>
    </source>
</evidence>
<sequence>MKIFNHDIMMSTLDVNRGVHLFSGRALGLSSPGDKVQLHPDLMADWPMLREHYARIGLEHSHDIIWDVAFEELAQQSPDEISVYFFGHVFEYDSSDHNQGYARILRQLDGDWYKVVEYMNSKNNFVALAHQLGVPVPQTECFESRTQLGNLEAFSYPCYVKRAVSDHGVGIFRCENSADLLDAVEQFPKDKPFQVQVEIQASAFLNLQYRVTSEGLRRALVSEQILDGCVHGGNRYPTLHQPWHITDPMAQWMFEQGMRGTFGFDVAVADFPTGPLYLAIECNPRYNGSSYPTEIAARLNVPSWCSETLHTDCRQLADLSLDGLEFDPITKTGVVLVNWGTIQAGKVTVLLAGSPVQQMELSQQIRHQWSRQPVAVS</sequence>
<evidence type="ECO:0000256" key="1">
    <source>
        <dbReference type="PROSITE-ProRule" id="PRU00409"/>
    </source>
</evidence>
<dbReference type="EMBL" id="QZCE01000002">
    <property type="protein sequence ID" value="NEZ65933.1"/>
    <property type="molecule type" value="Genomic_DNA"/>
</dbReference>
<name>A0A6M0SD11_9CYAN</name>
<keyword evidence="1" id="KW-0547">Nucleotide-binding</keyword>
<organism evidence="3 4">
    <name type="scientific">Adonisia turfae CCMR0082</name>
    <dbReference type="NCBI Taxonomy" id="2304604"/>
    <lineage>
        <taxon>Bacteria</taxon>
        <taxon>Bacillati</taxon>
        <taxon>Cyanobacteriota</taxon>
        <taxon>Adonisia</taxon>
        <taxon>Adonisia turfae</taxon>
    </lineage>
</organism>
<dbReference type="SUPFAM" id="SSF56059">
    <property type="entry name" value="Glutathione synthetase ATP-binding domain-like"/>
    <property type="match status" value="1"/>
</dbReference>
<evidence type="ECO:0000313" key="4">
    <source>
        <dbReference type="Proteomes" id="UP000473574"/>
    </source>
</evidence>
<dbReference type="RefSeq" id="WP_163667595.1">
    <property type="nucleotide sequence ID" value="NZ_QZCE01000002.1"/>
</dbReference>
<comment type="caution">
    <text evidence="3">The sequence shown here is derived from an EMBL/GenBank/DDBJ whole genome shotgun (WGS) entry which is preliminary data.</text>
</comment>
<dbReference type="Gene3D" id="3.30.470.20">
    <property type="entry name" value="ATP-grasp fold, B domain"/>
    <property type="match status" value="1"/>
</dbReference>
<dbReference type="Proteomes" id="UP000473574">
    <property type="component" value="Unassembled WGS sequence"/>
</dbReference>
<protein>
    <submittedName>
        <fullName evidence="3">ATP-grasp domain-containing protein</fullName>
    </submittedName>
</protein>